<evidence type="ECO:0000313" key="4">
    <source>
        <dbReference type="EMBL" id="QKE61999.1"/>
    </source>
</evidence>
<dbReference type="Gene3D" id="1.20.120.450">
    <property type="entry name" value="dinb family like domain"/>
    <property type="match status" value="1"/>
</dbReference>
<reference evidence="4" key="1">
    <citation type="submission" date="2020-07" db="EMBL/GenBank/DDBJ databases">
        <title>Nitrate ammonifying Pseudomonas campi sp. nov. isolated from German agricultural grassland.</title>
        <authorList>
            <person name="Timsy T."/>
            <person name="Ulrich A."/>
            <person name="Spanner T."/>
            <person name="Foesel B."/>
            <person name="Kolb S."/>
            <person name="Horn M.A."/>
            <person name="Behrendt U."/>
        </authorList>
    </citation>
    <scope>NUCLEOTIDE SEQUENCE</scope>
    <source>
        <strain evidence="4">S1-A32-2</strain>
    </source>
</reference>
<dbReference type="GO" id="GO:0046872">
    <property type="term" value="F:metal ion binding"/>
    <property type="evidence" value="ECO:0007669"/>
    <property type="project" value="UniProtKB-KW"/>
</dbReference>
<feature type="binding site" evidence="3">
    <location>
        <position position="52"/>
    </location>
    <ligand>
        <name>a divalent metal cation</name>
        <dbReference type="ChEBI" id="CHEBI:60240"/>
    </ligand>
</feature>
<evidence type="ECO:0000256" key="2">
    <source>
        <dbReference type="ARBA" id="ARBA00022723"/>
    </source>
</evidence>
<name>A0A6M8FDD7_9GAMM</name>
<gene>
    <name evidence="4" type="ORF">HNE05_00985</name>
</gene>
<dbReference type="RefSeq" id="WP_173203335.1">
    <property type="nucleotide sequence ID" value="NZ_CP053697.2"/>
</dbReference>
<evidence type="ECO:0000256" key="1">
    <source>
        <dbReference type="ARBA" id="ARBA00008635"/>
    </source>
</evidence>
<dbReference type="PANTHER" id="PTHR37302">
    <property type="entry name" value="SLR1116 PROTEIN"/>
    <property type="match status" value="1"/>
</dbReference>
<dbReference type="Pfam" id="PF05163">
    <property type="entry name" value="DinB"/>
    <property type="match status" value="1"/>
</dbReference>
<dbReference type="KEGG" id="pcam:HNE05_00985"/>
<dbReference type="SUPFAM" id="SSF109854">
    <property type="entry name" value="DinB/YfiT-like putative metalloenzymes"/>
    <property type="match status" value="1"/>
</dbReference>
<comment type="similarity">
    <text evidence="1">Belongs to the DinB family.</text>
</comment>
<feature type="binding site" evidence="3">
    <location>
        <position position="140"/>
    </location>
    <ligand>
        <name>a divalent metal cation</name>
        <dbReference type="ChEBI" id="CHEBI:60240"/>
    </ligand>
</feature>
<dbReference type="AlphaFoldDB" id="A0A6M8FDD7"/>
<dbReference type="Proteomes" id="UP000501379">
    <property type="component" value="Chromosome"/>
</dbReference>
<protein>
    <submittedName>
        <fullName evidence="4">DinB family protein</fullName>
    </submittedName>
</protein>
<organism evidence="4 5">
    <name type="scientific">Aquipseudomonas campi</name>
    <dbReference type="NCBI Taxonomy" id="2731681"/>
    <lineage>
        <taxon>Bacteria</taxon>
        <taxon>Pseudomonadati</taxon>
        <taxon>Pseudomonadota</taxon>
        <taxon>Gammaproteobacteria</taxon>
        <taxon>Pseudomonadales</taxon>
        <taxon>Pseudomonadaceae</taxon>
        <taxon>Aquipseudomonas</taxon>
    </lineage>
</organism>
<dbReference type="InterPro" id="IPR007837">
    <property type="entry name" value="DinB"/>
</dbReference>
<evidence type="ECO:0000313" key="5">
    <source>
        <dbReference type="Proteomes" id="UP000501379"/>
    </source>
</evidence>
<feature type="binding site" evidence="3">
    <location>
        <position position="136"/>
    </location>
    <ligand>
        <name>a divalent metal cation</name>
        <dbReference type="ChEBI" id="CHEBI:60240"/>
    </ligand>
</feature>
<keyword evidence="5" id="KW-1185">Reference proteome</keyword>
<dbReference type="EMBL" id="CP053697">
    <property type="protein sequence ID" value="QKE61999.1"/>
    <property type="molecule type" value="Genomic_DNA"/>
</dbReference>
<keyword evidence="2 3" id="KW-0479">Metal-binding</keyword>
<sequence length="168" mass="18863">MNRVLANHLQRLLAYHGWAYMRLCGQLASLSEEQYRAPCGLFFGSIHGTLNHLAVADRLWLARARFEAQPFERLDVEVLSERTALENYLEMGVAGWRDLLEGLEDADLLAPIAYRNLAGEQHMRPLAEIIPHLVNHGTHHRGQISAALTAMGQAAPVLDYIYALPELP</sequence>
<accession>A0A6M8FDD7</accession>
<dbReference type="PANTHER" id="PTHR37302:SF1">
    <property type="entry name" value="PROTEIN DINB"/>
    <property type="match status" value="1"/>
</dbReference>
<proteinExistence type="inferred from homology"/>
<dbReference type="InterPro" id="IPR034660">
    <property type="entry name" value="DinB/YfiT-like"/>
</dbReference>
<evidence type="ECO:0000256" key="3">
    <source>
        <dbReference type="PIRSR" id="PIRSR607837-1"/>
    </source>
</evidence>